<name>B4SAA9_PELPB</name>
<evidence type="ECO:0000259" key="10">
    <source>
        <dbReference type="PROSITE" id="PS51352"/>
    </source>
</evidence>
<dbReference type="GO" id="GO:0015035">
    <property type="term" value="F:protein-disulfide reductase activity"/>
    <property type="evidence" value="ECO:0007669"/>
    <property type="project" value="UniProtKB-UniRule"/>
</dbReference>
<keyword evidence="12" id="KW-1185">Reference proteome</keyword>
<feature type="site" description="Contributes to redox potential value" evidence="8">
    <location>
        <position position="39"/>
    </location>
</feature>
<dbReference type="AlphaFoldDB" id="B4SAA9"/>
<feature type="active site" description="Nucleophile" evidence="8">
    <location>
        <position position="38"/>
    </location>
</feature>
<dbReference type="GO" id="GO:0005829">
    <property type="term" value="C:cytosol"/>
    <property type="evidence" value="ECO:0007669"/>
    <property type="project" value="TreeGrafter"/>
</dbReference>
<keyword evidence="4 9" id="KW-1015">Disulfide bond</keyword>
<dbReference type="InterPro" id="IPR005746">
    <property type="entry name" value="Thioredoxin"/>
</dbReference>
<evidence type="ECO:0000256" key="6">
    <source>
        <dbReference type="NCBIfam" id="TIGR01068"/>
    </source>
</evidence>
<dbReference type="HOGENOM" id="CLU_090389_10_2_10"/>
<evidence type="ECO:0000256" key="8">
    <source>
        <dbReference type="PIRSR" id="PIRSR000077-1"/>
    </source>
</evidence>
<feature type="active site" description="Nucleophile" evidence="8">
    <location>
        <position position="41"/>
    </location>
</feature>
<reference evidence="11 12" key="1">
    <citation type="submission" date="2008-06" db="EMBL/GenBank/DDBJ databases">
        <title>Complete sequence of Pelodictyon phaeoclathratiforme BU-1.</title>
        <authorList>
            <consortium name="US DOE Joint Genome Institute"/>
            <person name="Lucas S."/>
            <person name="Copeland A."/>
            <person name="Lapidus A."/>
            <person name="Glavina del Rio T."/>
            <person name="Dalin E."/>
            <person name="Tice H."/>
            <person name="Bruce D."/>
            <person name="Goodwin L."/>
            <person name="Pitluck S."/>
            <person name="Schmutz J."/>
            <person name="Larimer F."/>
            <person name="Land M."/>
            <person name="Hauser L."/>
            <person name="Kyrpides N."/>
            <person name="Mikhailova N."/>
            <person name="Liu Z."/>
            <person name="Li T."/>
            <person name="Zhao F."/>
            <person name="Overmann J."/>
            <person name="Bryant D.A."/>
            <person name="Richardson P."/>
        </authorList>
    </citation>
    <scope>NUCLEOTIDE SEQUENCE [LARGE SCALE GENOMIC DNA]</scope>
    <source>
        <strain evidence="12">DSM 5477 / BU-1</strain>
    </source>
</reference>
<dbReference type="CDD" id="cd02947">
    <property type="entry name" value="TRX_family"/>
    <property type="match status" value="1"/>
</dbReference>
<dbReference type="PIRSF" id="PIRSF000077">
    <property type="entry name" value="Thioredoxin"/>
    <property type="match status" value="1"/>
</dbReference>
<accession>B4SAA9</accession>
<dbReference type="Proteomes" id="UP000002724">
    <property type="component" value="Chromosome"/>
</dbReference>
<dbReference type="Pfam" id="PF00085">
    <property type="entry name" value="Thioredoxin"/>
    <property type="match status" value="1"/>
</dbReference>
<dbReference type="SUPFAM" id="SSF52833">
    <property type="entry name" value="Thioredoxin-like"/>
    <property type="match status" value="1"/>
</dbReference>
<dbReference type="EMBL" id="CP001110">
    <property type="protein sequence ID" value="ACF43795.1"/>
    <property type="molecule type" value="Genomic_DNA"/>
</dbReference>
<evidence type="ECO:0000256" key="9">
    <source>
        <dbReference type="PIRSR" id="PIRSR000077-4"/>
    </source>
</evidence>
<dbReference type="PROSITE" id="PS51352">
    <property type="entry name" value="THIOREDOXIN_2"/>
    <property type="match status" value="1"/>
</dbReference>
<evidence type="ECO:0000256" key="3">
    <source>
        <dbReference type="ARBA" id="ARBA00022982"/>
    </source>
</evidence>
<dbReference type="STRING" id="324925.Ppha_1546"/>
<dbReference type="PANTHER" id="PTHR45663">
    <property type="entry name" value="GEO12009P1"/>
    <property type="match status" value="1"/>
</dbReference>
<evidence type="ECO:0000256" key="7">
    <source>
        <dbReference type="PIRNR" id="PIRNR000077"/>
    </source>
</evidence>
<sequence>MVYKKMSGKYLVATDLNFKTEILDSDKVALVDFWAAWCGPCMMLGPVIEELAGDFEGKAVIAKLNVDENPNTAAQYGIRSIPSLLVFKNGQVVDQMLGAMPKNIIAKKIDEHIG</sequence>
<dbReference type="GO" id="GO:0045454">
    <property type="term" value="P:cell redox homeostasis"/>
    <property type="evidence" value="ECO:0007669"/>
    <property type="project" value="TreeGrafter"/>
</dbReference>
<evidence type="ECO:0000256" key="1">
    <source>
        <dbReference type="ARBA" id="ARBA00008987"/>
    </source>
</evidence>
<evidence type="ECO:0000313" key="12">
    <source>
        <dbReference type="Proteomes" id="UP000002724"/>
    </source>
</evidence>
<dbReference type="KEGG" id="pph:Ppha_1546"/>
<feature type="site" description="Deprotonates C-terminal active site Cys" evidence="8">
    <location>
        <position position="32"/>
    </location>
</feature>
<dbReference type="InterPro" id="IPR017937">
    <property type="entry name" value="Thioredoxin_CS"/>
</dbReference>
<dbReference type="InterPro" id="IPR013766">
    <property type="entry name" value="Thioredoxin_domain"/>
</dbReference>
<feature type="disulfide bond" description="Redox-active" evidence="9">
    <location>
        <begin position="38"/>
        <end position="41"/>
    </location>
</feature>
<evidence type="ECO:0000256" key="4">
    <source>
        <dbReference type="ARBA" id="ARBA00023157"/>
    </source>
</evidence>
<keyword evidence="2" id="KW-0813">Transport</keyword>
<dbReference type="InterPro" id="IPR036249">
    <property type="entry name" value="Thioredoxin-like_sf"/>
</dbReference>
<comment type="similarity">
    <text evidence="1 7">Belongs to the thioredoxin family.</text>
</comment>
<proteinExistence type="inferred from homology"/>
<evidence type="ECO:0000256" key="2">
    <source>
        <dbReference type="ARBA" id="ARBA00022448"/>
    </source>
</evidence>
<protein>
    <recommendedName>
        <fullName evidence="6 7">Thioredoxin</fullName>
    </recommendedName>
</protein>
<feature type="site" description="Contributes to redox potential value" evidence="8">
    <location>
        <position position="40"/>
    </location>
</feature>
<dbReference type="eggNOG" id="COG3118">
    <property type="taxonomic scope" value="Bacteria"/>
</dbReference>
<gene>
    <name evidence="11" type="ordered locus">Ppha_1546</name>
</gene>
<dbReference type="PANTHER" id="PTHR45663:SF11">
    <property type="entry name" value="GEO12009P1"/>
    <property type="match status" value="1"/>
</dbReference>
<dbReference type="Gene3D" id="3.40.30.10">
    <property type="entry name" value="Glutaredoxin"/>
    <property type="match status" value="1"/>
</dbReference>
<evidence type="ECO:0000256" key="5">
    <source>
        <dbReference type="ARBA" id="ARBA00023284"/>
    </source>
</evidence>
<dbReference type="FunFam" id="3.40.30.10:FF:000001">
    <property type="entry name" value="Thioredoxin"/>
    <property type="match status" value="1"/>
</dbReference>
<organism evidence="11 12">
    <name type="scientific">Pelodictyon phaeoclathratiforme (strain DSM 5477 / BU-1)</name>
    <dbReference type="NCBI Taxonomy" id="324925"/>
    <lineage>
        <taxon>Bacteria</taxon>
        <taxon>Pseudomonadati</taxon>
        <taxon>Chlorobiota</taxon>
        <taxon>Chlorobiia</taxon>
        <taxon>Chlorobiales</taxon>
        <taxon>Chlorobiaceae</taxon>
        <taxon>Chlorobium/Pelodictyon group</taxon>
        <taxon>Pelodictyon</taxon>
    </lineage>
</organism>
<evidence type="ECO:0000313" key="11">
    <source>
        <dbReference type="EMBL" id="ACF43795.1"/>
    </source>
</evidence>
<dbReference type="NCBIfam" id="TIGR01068">
    <property type="entry name" value="thioredoxin"/>
    <property type="match status" value="1"/>
</dbReference>
<keyword evidence="5 9" id="KW-0676">Redox-active center</keyword>
<keyword evidence="3" id="KW-0249">Electron transport</keyword>
<dbReference type="PROSITE" id="PS00194">
    <property type="entry name" value="THIOREDOXIN_1"/>
    <property type="match status" value="1"/>
</dbReference>
<feature type="domain" description="Thioredoxin" evidence="10">
    <location>
        <begin position="1"/>
        <end position="114"/>
    </location>
</feature>
<dbReference type="PRINTS" id="PR00421">
    <property type="entry name" value="THIOREDOXIN"/>
</dbReference>